<feature type="compositionally biased region" description="Basic and acidic residues" evidence="2">
    <location>
        <begin position="554"/>
        <end position="578"/>
    </location>
</feature>
<evidence type="ECO:0000313" key="6">
    <source>
        <dbReference type="EMBL" id="CAL4777771.1"/>
    </source>
</evidence>
<dbReference type="PANTHER" id="PTHR44145">
    <property type="entry name" value="DNAJ HOMOLOG SUBFAMILY A MEMBER 3, MITOCHONDRIAL"/>
    <property type="match status" value="1"/>
</dbReference>
<protein>
    <submittedName>
        <fullName evidence="6">DnAJ-like protein slr0093</fullName>
    </submittedName>
</protein>
<feature type="region of interest" description="Disordered" evidence="2">
    <location>
        <begin position="209"/>
        <end position="235"/>
    </location>
</feature>
<accession>A0A9P1CF19</accession>
<dbReference type="CDD" id="cd06257">
    <property type="entry name" value="DnaJ"/>
    <property type="match status" value="1"/>
</dbReference>
<keyword evidence="1" id="KW-0143">Chaperone</keyword>
<evidence type="ECO:0000313" key="4">
    <source>
        <dbReference type="EMBL" id="CAI3990459.1"/>
    </source>
</evidence>
<dbReference type="Pfam" id="PF00226">
    <property type="entry name" value="DnaJ"/>
    <property type="match status" value="1"/>
</dbReference>
<dbReference type="PROSITE" id="PS50076">
    <property type="entry name" value="DNAJ_2"/>
    <property type="match status" value="1"/>
</dbReference>
<reference evidence="5" key="2">
    <citation type="submission" date="2024-04" db="EMBL/GenBank/DDBJ databases">
        <authorList>
            <person name="Chen Y."/>
            <person name="Shah S."/>
            <person name="Dougan E. K."/>
            <person name="Thang M."/>
            <person name="Chan C."/>
        </authorList>
    </citation>
    <scope>NUCLEOTIDE SEQUENCE [LARGE SCALE GENOMIC DNA]</scope>
</reference>
<feature type="region of interest" description="Disordered" evidence="2">
    <location>
        <begin position="398"/>
        <end position="421"/>
    </location>
</feature>
<evidence type="ECO:0000313" key="7">
    <source>
        <dbReference type="Proteomes" id="UP001152797"/>
    </source>
</evidence>
<dbReference type="PANTHER" id="PTHR44145:SF3">
    <property type="entry name" value="DNAJ HOMOLOG SUBFAMILY A MEMBER 3, MITOCHONDRIAL"/>
    <property type="match status" value="1"/>
</dbReference>
<sequence>MELSDVDSNKKGGVKSFQELKSQVLSLAPESFRDRIQWMPFKGNTRSVHRAACDKIIEEVMKDTEPAVESPAAAPAPAAEAPAEAVREVKRRPNTRSQNACRDTRPKQPGLERFFKSSATALASPTPRPETAPSARRRACEQRAESYQCHYTKLGISDVATLAQIIKAYRQMALKTHPDKGGTDKEFQEVKAAFDILSCAEKRARYDASRFGRDSRRAGEHGEHGEESEEPQPPCVEEVAKSMLVALLMKRLPKETLSHVDLASLLKIHELLQLMRERMKGQPKEGLRNDLSEKSGTGLTRKRNGEYQVDVSWRCFRVRADHIVSLDHATELHCALVGLREGAQARIKKALAMRGRCSDRDANAANEEPPLLEEELLQMKVPWMLQFASDLRSKWQNEHEDVHEDEDEENPKLGKDDRWMTPYTPKLSTAYQFRRQLRQRLGLKKEMASRQHDKTIQSELAKEETKDFLRLQEELFAFASKELQERPANGGTLEQALQTMNHQAIVRNQLICKYERLQDRHCELKHSLSVCEEEKTLLQLANQELATRCKNFKRREQERQRIENSEKRNAAEKKKEKGAAPSGAARHFLKRD</sequence>
<name>A0A9P1CF19_9DINO</name>
<dbReference type="InterPro" id="IPR036869">
    <property type="entry name" value="J_dom_sf"/>
</dbReference>
<feature type="compositionally biased region" description="Basic and acidic residues" evidence="2">
    <location>
        <begin position="209"/>
        <end position="225"/>
    </location>
</feature>
<feature type="compositionally biased region" description="Low complexity" evidence="2">
    <location>
        <begin position="67"/>
        <end position="84"/>
    </location>
</feature>
<dbReference type="EMBL" id="CAMXCT020001480">
    <property type="protein sequence ID" value="CAL1143834.1"/>
    <property type="molecule type" value="Genomic_DNA"/>
</dbReference>
<dbReference type="AlphaFoldDB" id="A0A9P1CF19"/>
<evidence type="ECO:0000256" key="1">
    <source>
        <dbReference type="ARBA" id="ARBA00023186"/>
    </source>
</evidence>
<proteinExistence type="predicted"/>
<evidence type="ECO:0000259" key="3">
    <source>
        <dbReference type="PROSITE" id="PS50076"/>
    </source>
</evidence>
<dbReference type="InterPro" id="IPR051938">
    <property type="entry name" value="Apopto_cytoskel_mod"/>
</dbReference>
<dbReference type="Proteomes" id="UP001152797">
    <property type="component" value="Unassembled WGS sequence"/>
</dbReference>
<dbReference type="Gene3D" id="1.10.287.110">
    <property type="entry name" value="DnaJ domain"/>
    <property type="match status" value="1"/>
</dbReference>
<dbReference type="SMART" id="SM00271">
    <property type="entry name" value="DnaJ"/>
    <property type="match status" value="1"/>
</dbReference>
<dbReference type="OrthoDB" id="10250354at2759"/>
<organism evidence="4">
    <name type="scientific">Cladocopium goreaui</name>
    <dbReference type="NCBI Taxonomy" id="2562237"/>
    <lineage>
        <taxon>Eukaryota</taxon>
        <taxon>Sar</taxon>
        <taxon>Alveolata</taxon>
        <taxon>Dinophyceae</taxon>
        <taxon>Suessiales</taxon>
        <taxon>Symbiodiniaceae</taxon>
        <taxon>Cladocopium</taxon>
    </lineage>
</organism>
<dbReference type="EMBL" id="CAMXCT030001480">
    <property type="protein sequence ID" value="CAL4777771.1"/>
    <property type="molecule type" value="Genomic_DNA"/>
</dbReference>
<feature type="region of interest" description="Disordered" evidence="2">
    <location>
        <begin position="281"/>
        <end position="302"/>
    </location>
</feature>
<feature type="compositionally biased region" description="Basic and acidic residues" evidence="2">
    <location>
        <begin position="281"/>
        <end position="293"/>
    </location>
</feature>
<dbReference type="InterPro" id="IPR001623">
    <property type="entry name" value="DnaJ_domain"/>
</dbReference>
<dbReference type="SUPFAM" id="SSF46565">
    <property type="entry name" value="Chaperone J-domain"/>
    <property type="match status" value="1"/>
</dbReference>
<comment type="caution">
    <text evidence="4">The sequence shown here is derived from an EMBL/GenBank/DDBJ whole genome shotgun (WGS) entry which is preliminary data.</text>
</comment>
<gene>
    <name evidence="4" type="ORF">C1SCF055_LOCUS17445</name>
</gene>
<feature type="compositionally biased region" description="Basic and acidic residues" evidence="2">
    <location>
        <begin position="410"/>
        <end position="419"/>
    </location>
</feature>
<evidence type="ECO:0000256" key="2">
    <source>
        <dbReference type="SAM" id="MobiDB-lite"/>
    </source>
</evidence>
<keyword evidence="7" id="KW-1185">Reference proteome</keyword>
<dbReference type="EMBL" id="CAMXCT010001480">
    <property type="protein sequence ID" value="CAI3990459.1"/>
    <property type="molecule type" value="Genomic_DNA"/>
</dbReference>
<feature type="region of interest" description="Disordered" evidence="2">
    <location>
        <begin position="65"/>
        <end position="139"/>
    </location>
</feature>
<evidence type="ECO:0000313" key="5">
    <source>
        <dbReference type="EMBL" id="CAL1143834.1"/>
    </source>
</evidence>
<reference evidence="4" key="1">
    <citation type="submission" date="2022-10" db="EMBL/GenBank/DDBJ databases">
        <authorList>
            <person name="Chen Y."/>
            <person name="Dougan E. K."/>
            <person name="Chan C."/>
            <person name="Rhodes N."/>
            <person name="Thang M."/>
        </authorList>
    </citation>
    <scope>NUCLEOTIDE SEQUENCE</scope>
</reference>
<feature type="region of interest" description="Disordered" evidence="2">
    <location>
        <begin position="554"/>
        <end position="592"/>
    </location>
</feature>
<feature type="domain" description="J" evidence="3">
    <location>
        <begin position="149"/>
        <end position="210"/>
    </location>
</feature>